<proteinExistence type="predicted"/>
<name>A0ACB8B7B8_9AGAM</name>
<sequence>MLDVHGRGRGLSVHAGMVSVLAPAIRNFDSPHSSVTLDSDTQNPDTVYDLRRACLQMCDRLCARAALANVLKPKLSIYVSRPEPSPWHGYLRVCRPQGLRHTTSLSGVSADAALSRHGLILPLRLAFIPSTLRIHVFVPSTAIRRRVISPTHILLFCAT</sequence>
<accession>A0ACB8B7B8</accession>
<dbReference type="Proteomes" id="UP000790709">
    <property type="component" value="Unassembled WGS sequence"/>
</dbReference>
<organism evidence="1 2">
    <name type="scientific">Leucogyrophana mollusca</name>
    <dbReference type="NCBI Taxonomy" id="85980"/>
    <lineage>
        <taxon>Eukaryota</taxon>
        <taxon>Fungi</taxon>
        <taxon>Dikarya</taxon>
        <taxon>Basidiomycota</taxon>
        <taxon>Agaricomycotina</taxon>
        <taxon>Agaricomycetes</taxon>
        <taxon>Agaricomycetidae</taxon>
        <taxon>Boletales</taxon>
        <taxon>Boletales incertae sedis</taxon>
        <taxon>Leucogyrophana</taxon>
    </lineage>
</organism>
<comment type="caution">
    <text evidence="1">The sequence shown here is derived from an EMBL/GenBank/DDBJ whole genome shotgun (WGS) entry which is preliminary data.</text>
</comment>
<keyword evidence="2" id="KW-1185">Reference proteome</keyword>
<reference evidence="1" key="1">
    <citation type="journal article" date="2021" name="New Phytol.">
        <title>Evolutionary innovations through gain and loss of genes in the ectomycorrhizal Boletales.</title>
        <authorList>
            <person name="Wu G."/>
            <person name="Miyauchi S."/>
            <person name="Morin E."/>
            <person name="Kuo A."/>
            <person name="Drula E."/>
            <person name="Varga T."/>
            <person name="Kohler A."/>
            <person name="Feng B."/>
            <person name="Cao Y."/>
            <person name="Lipzen A."/>
            <person name="Daum C."/>
            <person name="Hundley H."/>
            <person name="Pangilinan J."/>
            <person name="Johnson J."/>
            <person name="Barry K."/>
            <person name="LaButti K."/>
            <person name="Ng V."/>
            <person name="Ahrendt S."/>
            <person name="Min B."/>
            <person name="Choi I.G."/>
            <person name="Park H."/>
            <person name="Plett J.M."/>
            <person name="Magnuson J."/>
            <person name="Spatafora J.W."/>
            <person name="Nagy L.G."/>
            <person name="Henrissat B."/>
            <person name="Grigoriev I.V."/>
            <person name="Yang Z.L."/>
            <person name="Xu J."/>
            <person name="Martin F.M."/>
        </authorList>
    </citation>
    <scope>NUCLEOTIDE SEQUENCE</scope>
    <source>
        <strain evidence="1">KUC20120723A-06</strain>
    </source>
</reference>
<protein>
    <submittedName>
        <fullName evidence="1">Uncharacterized protein</fullName>
    </submittedName>
</protein>
<gene>
    <name evidence="1" type="ORF">BV22DRAFT_754130</name>
</gene>
<dbReference type="EMBL" id="MU266542">
    <property type="protein sequence ID" value="KAH7921108.1"/>
    <property type="molecule type" value="Genomic_DNA"/>
</dbReference>
<evidence type="ECO:0000313" key="1">
    <source>
        <dbReference type="EMBL" id="KAH7921108.1"/>
    </source>
</evidence>
<evidence type="ECO:0000313" key="2">
    <source>
        <dbReference type="Proteomes" id="UP000790709"/>
    </source>
</evidence>